<accession>A0A817MS97</accession>
<gene>
    <name evidence="3" type="ORF">TIS948_LOCUS4800</name>
</gene>
<dbReference type="OrthoDB" id="10050183at2759"/>
<dbReference type="PROSITE" id="PS50144">
    <property type="entry name" value="MATH"/>
    <property type="match status" value="1"/>
</dbReference>
<dbReference type="SUPFAM" id="SSF49599">
    <property type="entry name" value="TRAF domain-like"/>
    <property type="match status" value="1"/>
</dbReference>
<dbReference type="Proteomes" id="UP000663825">
    <property type="component" value="Unassembled WGS sequence"/>
</dbReference>
<dbReference type="EMBL" id="CAJNXB010000542">
    <property type="protein sequence ID" value="CAF3065616.1"/>
    <property type="molecule type" value="Genomic_DNA"/>
</dbReference>
<evidence type="ECO:0000313" key="3">
    <source>
        <dbReference type="EMBL" id="CAF3065616.1"/>
    </source>
</evidence>
<dbReference type="InterPro" id="IPR002083">
    <property type="entry name" value="MATH/TRAF_dom"/>
</dbReference>
<reference evidence="3" key="1">
    <citation type="submission" date="2021-02" db="EMBL/GenBank/DDBJ databases">
        <authorList>
            <person name="Nowell W R."/>
        </authorList>
    </citation>
    <scope>NUCLEOTIDE SEQUENCE</scope>
</reference>
<dbReference type="Gene3D" id="2.60.210.10">
    <property type="entry name" value="Apoptosis, Tumor Necrosis Factor Receptor Associated Protein 2, Chain A"/>
    <property type="match status" value="1"/>
</dbReference>
<evidence type="ECO:0000313" key="4">
    <source>
        <dbReference type="Proteomes" id="UP000663825"/>
    </source>
</evidence>
<protein>
    <recommendedName>
        <fullName evidence="2">MATH domain-containing protein</fullName>
    </recommendedName>
</protein>
<sequence>MASKNCMQCSLCTYYGCTDTFFTEEQPDHDKSEIHRSSMKKILEEVQRVHEDAIIQETINPGDNSGSISLKLDHVKFMLAIIHTITEHMPKSNESMSVLDRLPTLNPNLSSTSSLVRNSIIEEDRNLTPASNRQLLQEQKQLNEASVNLLLSRIVSPPDCSDANNGIQQNEQHTNASSATPSNDVEAHLTQLKLLKCQLDEKPVSTDGTLVWHIDKLTEKIRNATSLTKLFINSYSFKTPMNDLSFFARLYLNGKSDHKNISFHVHLNFPVTSTFSGNVKFILVDQSNSPPLEHIMQSCQGQMNFTNDSIGLDNFIDKQHLHQASSRYIRDDAADFIVLIQQTNEEKFSHYPPNIQQALLQYQSIT</sequence>
<feature type="domain" description="MATH" evidence="2">
    <location>
        <begin position="207"/>
        <end position="340"/>
    </location>
</feature>
<evidence type="ECO:0000256" key="1">
    <source>
        <dbReference type="SAM" id="MobiDB-lite"/>
    </source>
</evidence>
<proteinExistence type="predicted"/>
<evidence type="ECO:0000259" key="2">
    <source>
        <dbReference type="PROSITE" id="PS50144"/>
    </source>
</evidence>
<organism evidence="3 4">
    <name type="scientific">Rotaria socialis</name>
    <dbReference type="NCBI Taxonomy" id="392032"/>
    <lineage>
        <taxon>Eukaryota</taxon>
        <taxon>Metazoa</taxon>
        <taxon>Spiralia</taxon>
        <taxon>Gnathifera</taxon>
        <taxon>Rotifera</taxon>
        <taxon>Eurotatoria</taxon>
        <taxon>Bdelloidea</taxon>
        <taxon>Philodinida</taxon>
        <taxon>Philodinidae</taxon>
        <taxon>Rotaria</taxon>
    </lineage>
</organism>
<dbReference type="AlphaFoldDB" id="A0A817MS97"/>
<name>A0A817MS97_9BILA</name>
<feature type="compositionally biased region" description="Polar residues" evidence="1">
    <location>
        <begin position="162"/>
        <end position="183"/>
    </location>
</feature>
<dbReference type="InterPro" id="IPR008974">
    <property type="entry name" value="TRAF-like"/>
</dbReference>
<comment type="caution">
    <text evidence="3">The sequence shown here is derived from an EMBL/GenBank/DDBJ whole genome shotgun (WGS) entry which is preliminary data.</text>
</comment>
<feature type="region of interest" description="Disordered" evidence="1">
    <location>
        <begin position="161"/>
        <end position="183"/>
    </location>
</feature>